<comment type="caution">
    <text evidence="8">The sequence shown here is derived from an EMBL/GenBank/DDBJ whole genome shotgun (WGS) entry which is preliminary data.</text>
</comment>
<feature type="region of interest" description="Disordered" evidence="5">
    <location>
        <begin position="457"/>
        <end position="479"/>
    </location>
</feature>
<evidence type="ECO:0000256" key="5">
    <source>
        <dbReference type="SAM" id="MobiDB-lite"/>
    </source>
</evidence>
<dbReference type="PROSITE" id="PS50110">
    <property type="entry name" value="RESPONSE_REGULATORY"/>
    <property type="match status" value="1"/>
</dbReference>
<keyword evidence="3" id="KW-0804">Transcription</keyword>
<evidence type="ECO:0000256" key="2">
    <source>
        <dbReference type="ARBA" id="ARBA00023125"/>
    </source>
</evidence>
<dbReference type="GO" id="GO:0043565">
    <property type="term" value="F:sequence-specific DNA binding"/>
    <property type="evidence" value="ECO:0007669"/>
    <property type="project" value="InterPro"/>
</dbReference>
<dbReference type="Proteomes" id="UP001139347">
    <property type="component" value="Unassembled WGS sequence"/>
</dbReference>
<dbReference type="Pfam" id="PF12833">
    <property type="entry name" value="HTH_18"/>
    <property type="match status" value="1"/>
</dbReference>
<evidence type="ECO:0000259" key="7">
    <source>
        <dbReference type="PROSITE" id="PS50110"/>
    </source>
</evidence>
<evidence type="ECO:0000256" key="1">
    <source>
        <dbReference type="ARBA" id="ARBA00023015"/>
    </source>
</evidence>
<gene>
    <name evidence="8" type="ORF">MUG84_03695</name>
</gene>
<accession>A0A9X2B497</accession>
<dbReference type="SMART" id="SM00342">
    <property type="entry name" value="HTH_ARAC"/>
    <property type="match status" value="1"/>
</dbReference>
<dbReference type="SUPFAM" id="SSF46689">
    <property type="entry name" value="Homeodomain-like"/>
    <property type="match status" value="2"/>
</dbReference>
<dbReference type="AlphaFoldDB" id="A0A9X2B497"/>
<name>A0A9X2B497_9BACL</name>
<evidence type="ECO:0000256" key="4">
    <source>
        <dbReference type="PROSITE-ProRule" id="PRU00169"/>
    </source>
</evidence>
<evidence type="ECO:0000313" key="9">
    <source>
        <dbReference type="Proteomes" id="UP001139347"/>
    </source>
</evidence>
<feature type="domain" description="HTH araC/xylS-type" evidence="6">
    <location>
        <begin position="366"/>
        <end position="464"/>
    </location>
</feature>
<reference evidence="8" key="1">
    <citation type="submission" date="2022-04" db="EMBL/GenBank/DDBJ databases">
        <title>Paenibacillus mangrovi sp. nov., a novel endophytic bacterium isolated from bark of Kandelia candel.</title>
        <authorList>
            <person name="Tuo L."/>
        </authorList>
    </citation>
    <scope>NUCLEOTIDE SEQUENCE</scope>
    <source>
        <strain evidence="8">KQZ6P-2</strain>
    </source>
</reference>
<dbReference type="Gene3D" id="1.10.10.60">
    <property type="entry name" value="Homeodomain-like"/>
    <property type="match status" value="2"/>
</dbReference>
<dbReference type="EMBL" id="JALIRP010000001">
    <property type="protein sequence ID" value="MCJ8010848.1"/>
    <property type="molecule type" value="Genomic_DNA"/>
</dbReference>
<protein>
    <submittedName>
        <fullName evidence="8">Response regulator</fullName>
    </submittedName>
</protein>
<keyword evidence="1" id="KW-0805">Transcription regulation</keyword>
<evidence type="ECO:0000313" key="8">
    <source>
        <dbReference type="EMBL" id="MCJ8010848.1"/>
    </source>
</evidence>
<dbReference type="InterPro" id="IPR001789">
    <property type="entry name" value="Sig_transdc_resp-reg_receiver"/>
</dbReference>
<feature type="domain" description="Response regulatory" evidence="7">
    <location>
        <begin position="3"/>
        <end position="120"/>
    </location>
</feature>
<dbReference type="InterPro" id="IPR018060">
    <property type="entry name" value="HTH_AraC"/>
</dbReference>
<proteinExistence type="predicted"/>
<evidence type="ECO:0000259" key="6">
    <source>
        <dbReference type="PROSITE" id="PS01124"/>
    </source>
</evidence>
<keyword evidence="2" id="KW-0238">DNA-binding</keyword>
<dbReference type="PROSITE" id="PS01124">
    <property type="entry name" value="HTH_ARAC_FAMILY_2"/>
    <property type="match status" value="1"/>
</dbReference>
<dbReference type="RefSeq" id="WP_244720176.1">
    <property type="nucleotide sequence ID" value="NZ_JALIRP010000001.1"/>
</dbReference>
<dbReference type="InterPro" id="IPR011006">
    <property type="entry name" value="CheY-like_superfamily"/>
</dbReference>
<dbReference type="GO" id="GO:0000160">
    <property type="term" value="P:phosphorelay signal transduction system"/>
    <property type="evidence" value="ECO:0007669"/>
    <property type="project" value="InterPro"/>
</dbReference>
<dbReference type="InterPro" id="IPR018062">
    <property type="entry name" value="HTH_AraC-typ_CS"/>
</dbReference>
<dbReference type="SMART" id="SM00448">
    <property type="entry name" value="REC"/>
    <property type="match status" value="1"/>
</dbReference>
<dbReference type="InterPro" id="IPR009057">
    <property type="entry name" value="Homeodomain-like_sf"/>
</dbReference>
<dbReference type="SUPFAM" id="SSF52172">
    <property type="entry name" value="CheY-like"/>
    <property type="match status" value="1"/>
</dbReference>
<evidence type="ECO:0000256" key="3">
    <source>
        <dbReference type="ARBA" id="ARBA00023163"/>
    </source>
</evidence>
<keyword evidence="4" id="KW-0597">Phosphoprotein</keyword>
<dbReference type="PANTHER" id="PTHR43280">
    <property type="entry name" value="ARAC-FAMILY TRANSCRIPTIONAL REGULATOR"/>
    <property type="match status" value="1"/>
</dbReference>
<dbReference type="GO" id="GO:0003700">
    <property type="term" value="F:DNA-binding transcription factor activity"/>
    <property type="evidence" value="ECO:0007669"/>
    <property type="project" value="InterPro"/>
</dbReference>
<dbReference type="PANTHER" id="PTHR43280:SF28">
    <property type="entry name" value="HTH-TYPE TRANSCRIPTIONAL ACTIVATOR RHAS"/>
    <property type="match status" value="1"/>
</dbReference>
<dbReference type="Gene3D" id="3.40.50.2300">
    <property type="match status" value="1"/>
</dbReference>
<dbReference type="CDD" id="cd17536">
    <property type="entry name" value="REC_YesN-like"/>
    <property type="match status" value="1"/>
</dbReference>
<organism evidence="8 9">
    <name type="scientific">Paenibacillus mangrovi</name>
    <dbReference type="NCBI Taxonomy" id="2931978"/>
    <lineage>
        <taxon>Bacteria</taxon>
        <taxon>Bacillati</taxon>
        <taxon>Bacillota</taxon>
        <taxon>Bacilli</taxon>
        <taxon>Bacillales</taxon>
        <taxon>Paenibacillaceae</taxon>
        <taxon>Paenibacillus</taxon>
    </lineage>
</organism>
<feature type="compositionally biased region" description="Basic and acidic residues" evidence="5">
    <location>
        <begin position="468"/>
        <end position="479"/>
    </location>
</feature>
<sequence>MIKVLIVDDDKFVRMGLMSVMPWQQFGMQVVGEANNGERALKLLETQDVDLLLTDLAMPVMSGIELIRIARERYPRLHIVVLTLHQDFAYVQEALRLGAIDYVVKVELEKEQFAEVLGRIEGRIQAQAVHGTANRSQDDVQIHIGEKGYIVVRFDHHAGGEWNKGLHLSTDVNVIEVDRNCWLLISRHDRDDELCHSLLTNMRSMEKCIVIELSDLHGFTLNEIQRWVRDFKERELFYSYQPHISAISVCIHKGSEHLAEPAEEDLERLKDQWLSAEWLYHDGLFEKLVLEIKLLRMPQAKLIGLLYAFVNEWNRLFSQSTLGRIKLVEPIYSWYQVEQWLKSIRGLTQHAADKTSYSQEIIHCILNAEQMMRSELDQPLTAADMSKRINMSRSYFSQCFKDIIGNTFIEHIRRLRMEKAKQYLLSTNKTIQWIAEHTGYMDEKYFSRTFRDQTGMLPSEYRSRKRTHSDNGRVKEENR</sequence>
<dbReference type="Pfam" id="PF00072">
    <property type="entry name" value="Response_reg"/>
    <property type="match status" value="1"/>
</dbReference>
<dbReference type="PROSITE" id="PS00041">
    <property type="entry name" value="HTH_ARAC_FAMILY_1"/>
    <property type="match status" value="1"/>
</dbReference>
<feature type="modified residue" description="4-aspartylphosphate" evidence="4">
    <location>
        <position position="55"/>
    </location>
</feature>
<keyword evidence="9" id="KW-1185">Reference proteome</keyword>